<evidence type="ECO:0000256" key="1">
    <source>
        <dbReference type="SAM" id="MobiDB-lite"/>
    </source>
</evidence>
<evidence type="ECO:0000313" key="2">
    <source>
        <dbReference type="EMBL" id="CRK34888.1"/>
    </source>
</evidence>
<accession>A0A0G4MKR7</accession>
<organism evidence="2 3">
    <name type="scientific">Verticillium longisporum</name>
    <name type="common">Verticillium dahliae var. longisporum</name>
    <dbReference type="NCBI Taxonomy" id="100787"/>
    <lineage>
        <taxon>Eukaryota</taxon>
        <taxon>Fungi</taxon>
        <taxon>Dikarya</taxon>
        <taxon>Ascomycota</taxon>
        <taxon>Pezizomycotina</taxon>
        <taxon>Sordariomycetes</taxon>
        <taxon>Hypocreomycetidae</taxon>
        <taxon>Glomerellales</taxon>
        <taxon>Plectosphaerellaceae</taxon>
        <taxon>Verticillium</taxon>
    </lineage>
</organism>
<gene>
    <name evidence="2" type="ORF">BN1708_019646</name>
</gene>
<feature type="region of interest" description="Disordered" evidence="1">
    <location>
        <begin position="1"/>
        <end position="32"/>
    </location>
</feature>
<dbReference type="Proteomes" id="UP000044602">
    <property type="component" value="Unassembled WGS sequence"/>
</dbReference>
<protein>
    <submittedName>
        <fullName evidence="2">Uncharacterized protein</fullName>
    </submittedName>
</protein>
<dbReference type="EMBL" id="CVQH01023299">
    <property type="protein sequence ID" value="CRK34888.1"/>
    <property type="molecule type" value="Genomic_DNA"/>
</dbReference>
<reference evidence="2 3" key="1">
    <citation type="submission" date="2015-05" db="EMBL/GenBank/DDBJ databases">
        <authorList>
            <person name="Wang D.B."/>
            <person name="Wang M."/>
        </authorList>
    </citation>
    <scope>NUCLEOTIDE SEQUENCE [LARGE SCALE GENOMIC DNA]</scope>
    <source>
        <strain evidence="2">VL1</strain>
    </source>
</reference>
<proteinExistence type="predicted"/>
<feature type="non-terminal residue" evidence="2">
    <location>
        <position position="1"/>
    </location>
</feature>
<feature type="compositionally biased region" description="Low complexity" evidence="1">
    <location>
        <begin position="22"/>
        <end position="32"/>
    </location>
</feature>
<dbReference type="AlphaFoldDB" id="A0A0G4MKR7"/>
<feature type="compositionally biased region" description="Basic and acidic residues" evidence="1">
    <location>
        <begin position="1"/>
        <end position="21"/>
    </location>
</feature>
<keyword evidence="3" id="KW-1185">Reference proteome</keyword>
<sequence length="32" mass="3738">DGCRQDARGYRQRDQGRERQARAAPRQPQCHA</sequence>
<evidence type="ECO:0000313" key="3">
    <source>
        <dbReference type="Proteomes" id="UP000044602"/>
    </source>
</evidence>
<name>A0A0G4MKR7_VERLO</name>